<keyword evidence="5 10" id="KW-0997">Cell inner membrane</keyword>
<dbReference type="RefSeq" id="WP_028387184.1">
    <property type="nucleotide sequence ID" value="NZ_CAAAHN010000003.1"/>
</dbReference>
<protein>
    <recommendedName>
        <fullName evidence="10">Type II secretion system protein K</fullName>
    </recommendedName>
</protein>
<keyword evidence="8" id="KW-1133">Transmembrane helix</keyword>
<gene>
    <name evidence="11" type="primary">lspK</name>
    <name evidence="11" type="ORF">Lgee_0064</name>
</gene>
<keyword evidence="4 10" id="KW-1003">Cell membrane</keyword>
<reference evidence="11 12" key="1">
    <citation type="submission" date="2015-11" db="EMBL/GenBank/DDBJ databases">
        <title>Genomic analysis of 38 Legionella species identifies large and diverse effector repertoires.</title>
        <authorList>
            <person name="Burstein D."/>
            <person name="Amaro F."/>
            <person name="Zusman T."/>
            <person name="Lifshitz Z."/>
            <person name="Cohen O."/>
            <person name="Gilbert J.A."/>
            <person name="Pupko T."/>
            <person name="Shuman H.A."/>
            <person name="Segal G."/>
        </authorList>
    </citation>
    <scope>NUCLEOTIDE SEQUENCE [LARGE SCALE GENOMIC DNA]</scope>
    <source>
        <strain evidence="11 12">ATCC 49504</strain>
    </source>
</reference>
<comment type="similarity">
    <text evidence="2 10">Belongs to the GSP K family.</text>
</comment>
<dbReference type="NCBIfam" id="NF037980">
    <property type="entry name" value="T2SS_GspK"/>
    <property type="match status" value="1"/>
</dbReference>
<keyword evidence="7" id="KW-0653">Protein transport</keyword>
<evidence type="ECO:0000256" key="8">
    <source>
        <dbReference type="ARBA" id="ARBA00022989"/>
    </source>
</evidence>
<evidence type="ECO:0000256" key="5">
    <source>
        <dbReference type="ARBA" id="ARBA00022519"/>
    </source>
</evidence>
<dbReference type="PANTHER" id="PTHR38831:SF1">
    <property type="entry name" value="TYPE II SECRETION SYSTEM PROTEIN K-RELATED"/>
    <property type="match status" value="1"/>
</dbReference>
<dbReference type="SUPFAM" id="SSF158544">
    <property type="entry name" value="GspK insert domain-like"/>
    <property type="match status" value="1"/>
</dbReference>
<accession>A0A0W0UAA3</accession>
<dbReference type="InterPro" id="IPR005628">
    <property type="entry name" value="GspK"/>
</dbReference>
<keyword evidence="12" id="KW-1185">Reference proteome</keyword>
<dbReference type="Proteomes" id="UP000054785">
    <property type="component" value="Unassembled WGS sequence"/>
</dbReference>
<dbReference type="EMBL" id="LNYC01000001">
    <property type="protein sequence ID" value="KTD04880.1"/>
    <property type="molecule type" value="Genomic_DNA"/>
</dbReference>
<dbReference type="STRING" id="45065.Lgee_0064"/>
<keyword evidence="9 10" id="KW-0472">Membrane</keyword>
<keyword evidence="3 10" id="KW-0813">Transport</keyword>
<organism evidence="11 12">
    <name type="scientific">Legionella geestiana</name>
    <dbReference type="NCBI Taxonomy" id="45065"/>
    <lineage>
        <taxon>Bacteria</taxon>
        <taxon>Pseudomonadati</taxon>
        <taxon>Pseudomonadota</taxon>
        <taxon>Gammaproteobacteria</taxon>
        <taxon>Legionellales</taxon>
        <taxon>Legionellaceae</taxon>
        <taxon>Legionella</taxon>
    </lineage>
</organism>
<evidence type="ECO:0000256" key="3">
    <source>
        <dbReference type="ARBA" id="ARBA00022448"/>
    </source>
</evidence>
<comment type="subcellular location">
    <subcellularLocation>
        <location evidence="1 10">Cell inner membrane</location>
    </subcellularLocation>
</comment>
<dbReference type="PANTHER" id="PTHR38831">
    <property type="entry name" value="TYPE II SECRETION SYSTEM PROTEIN K"/>
    <property type="match status" value="1"/>
</dbReference>
<dbReference type="PIRSF" id="PIRSF002786">
    <property type="entry name" value="XcpX"/>
    <property type="match status" value="1"/>
</dbReference>
<dbReference type="InterPro" id="IPR049031">
    <property type="entry name" value="T2SSK_SAM-like_1st"/>
</dbReference>
<proteinExistence type="inferred from homology"/>
<evidence type="ECO:0000256" key="9">
    <source>
        <dbReference type="ARBA" id="ARBA00023136"/>
    </source>
</evidence>
<sequence length="311" mass="34303">MTKSEARGSALLSALFIMTLVAIVATGMSVRLQSDIVRTSLIIDTDRLMVASDAVLFWAMDLLENRKERFPVAGSDGVVAQFPTRLSGLCPGITIEGRLIDLQARFNLNNLLDNKYRAIFWRLLTIQLPGVPANTRQTMALALIDWQSLYDPERGLTALDNYYLSLSPPYQAAHQALHSISELRLVSGVSQALIRTLSPEISALAGTSLPININTASAKMLQALGFKENAVNELLQKRGKTGISKLQTVEPLFRKNNISTALITLQSAWFMSVAKVRLGDREVVRFVIYERALDRKRGVTARVVSAGFNTL</sequence>
<dbReference type="Gene3D" id="1.10.40.60">
    <property type="entry name" value="EpsJ-like"/>
    <property type="match status" value="1"/>
</dbReference>
<evidence type="ECO:0000313" key="12">
    <source>
        <dbReference type="Proteomes" id="UP000054785"/>
    </source>
</evidence>
<keyword evidence="6" id="KW-0812">Transmembrane</keyword>
<evidence type="ECO:0000256" key="10">
    <source>
        <dbReference type="PIRNR" id="PIRNR002786"/>
    </source>
</evidence>
<dbReference type="Pfam" id="PF21687">
    <property type="entry name" value="T2SSK_1st"/>
    <property type="match status" value="1"/>
</dbReference>
<dbReference type="AlphaFoldDB" id="A0A0W0UAA3"/>
<comment type="caution">
    <text evidence="11">The sequence shown here is derived from an EMBL/GenBank/DDBJ whole genome shotgun (WGS) entry which is preliminary data.</text>
</comment>
<evidence type="ECO:0000256" key="2">
    <source>
        <dbReference type="ARBA" id="ARBA00007246"/>
    </source>
</evidence>
<dbReference type="GO" id="GO:0005886">
    <property type="term" value="C:plasma membrane"/>
    <property type="evidence" value="ECO:0007669"/>
    <property type="project" value="UniProtKB-SubCell"/>
</dbReference>
<dbReference type="PATRIC" id="fig|45065.4.peg.68"/>
<evidence type="ECO:0000256" key="7">
    <source>
        <dbReference type="ARBA" id="ARBA00022927"/>
    </source>
</evidence>
<dbReference type="InterPro" id="IPR038072">
    <property type="entry name" value="GspK_central_sf"/>
</dbReference>
<evidence type="ECO:0000313" key="11">
    <source>
        <dbReference type="EMBL" id="KTD04880.1"/>
    </source>
</evidence>
<evidence type="ECO:0000256" key="1">
    <source>
        <dbReference type="ARBA" id="ARBA00004533"/>
    </source>
</evidence>
<dbReference type="OrthoDB" id="9788973at2"/>
<evidence type="ECO:0000256" key="4">
    <source>
        <dbReference type="ARBA" id="ARBA00022475"/>
    </source>
</evidence>
<dbReference type="GO" id="GO:0009306">
    <property type="term" value="P:protein secretion"/>
    <property type="evidence" value="ECO:0007669"/>
    <property type="project" value="InterPro"/>
</dbReference>
<evidence type="ECO:0000256" key="6">
    <source>
        <dbReference type="ARBA" id="ARBA00022692"/>
    </source>
</evidence>
<name>A0A0W0UAA3_9GAMM</name>